<sequence>MTSWDSVLIAPELPLQAAISVLDRGGLQIAVVVDEQRRILGTVTDGDVRRALIRQIGLDAPISEVMAKQPRTAPAGSAKERVLQLMERHQISQIPMVDADNRVVGIETLHGLLHGKRRDNAVFLMAGGFGTRLQPLTDNCPKPLLNVGDKPILEIIIENFVRAGFYRFFISTHYLPEMIRDHIGDGSRWGIDVQYVHEDEPLGTGGALGLLPRDAIREPMFMMNGDLLTNLDFNKLLDFHDSHDGVATMCVREHEHRVPYGVIQGDGQRIISMVEKPAYRYFINAGIYVLSPSVLAGVTRGHRIDMPTLLQQQMAQGLPVNMFPVHEYWLDIGRMEDFQRAQYDVAGLFHG</sequence>
<dbReference type="SUPFAM" id="SSF53448">
    <property type="entry name" value="Nucleotide-diphospho-sugar transferases"/>
    <property type="match status" value="1"/>
</dbReference>
<dbReference type="EMBL" id="CP104562">
    <property type="protein sequence ID" value="UXH77628.1"/>
    <property type="molecule type" value="Genomic_DNA"/>
</dbReference>
<organism evidence="3 4">
    <name type="scientific">Roseateles amylovorans</name>
    <dbReference type="NCBI Taxonomy" id="2978473"/>
    <lineage>
        <taxon>Bacteria</taxon>
        <taxon>Pseudomonadati</taxon>
        <taxon>Pseudomonadota</taxon>
        <taxon>Betaproteobacteria</taxon>
        <taxon>Burkholderiales</taxon>
        <taxon>Sphaerotilaceae</taxon>
        <taxon>Roseateles</taxon>
    </lineage>
</organism>
<gene>
    <name evidence="3" type="ORF">N4261_21995</name>
</gene>
<evidence type="ECO:0000313" key="3">
    <source>
        <dbReference type="EMBL" id="UXH77628.1"/>
    </source>
</evidence>
<feature type="domain" description="CBS" evidence="2">
    <location>
        <begin position="1"/>
        <end position="58"/>
    </location>
</feature>
<dbReference type="InterPro" id="IPR000644">
    <property type="entry name" value="CBS_dom"/>
</dbReference>
<dbReference type="CDD" id="cd06426">
    <property type="entry name" value="NTP_transferase_like_2"/>
    <property type="match status" value="1"/>
</dbReference>
<dbReference type="Proteomes" id="UP001064933">
    <property type="component" value="Chromosome"/>
</dbReference>
<dbReference type="CDD" id="cd04607">
    <property type="entry name" value="CBS_pair_NTP_transferase_assoc"/>
    <property type="match status" value="1"/>
</dbReference>
<dbReference type="InterPro" id="IPR029044">
    <property type="entry name" value="Nucleotide-diphossugar_trans"/>
</dbReference>
<dbReference type="SUPFAM" id="SSF54631">
    <property type="entry name" value="CBS-domain pair"/>
    <property type="match status" value="1"/>
</dbReference>
<dbReference type="Pfam" id="PF00483">
    <property type="entry name" value="NTP_transferase"/>
    <property type="match status" value="1"/>
</dbReference>
<dbReference type="InterPro" id="IPR050486">
    <property type="entry name" value="Mannose-1P_guanyltransferase"/>
</dbReference>
<name>A0ABY6B282_9BURK</name>
<dbReference type="PANTHER" id="PTHR22572">
    <property type="entry name" value="SUGAR-1-PHOSPHATE GUANYL TRANSFERASE"/>
    <property type="match status" value="1"/>
</dbReference>
<proteinExistence type="predicted"/>
<feature type="domain" description="CBS" evidence="2">
    <location>
        <begin position="66"/>
        <end position="122"/>
    </location>
</feature>
<reference evidence="3" key="1">
    <citation type="submission" date="2022-10" db="EMBL/GenBank/DDBJ databases">
        <title>Characterization and whole genome sequencing of a new Roseateles species, isolated from fresh water.</title>
        <authorList>
            <person name="Guliayeva D.Y."/>
            <person name="Akhremchuk A.E."/>
            <person name="Sikolenko M.A."/>
            <person name="Valentovich L.N."/>
            <person name="Sidarenka A.V."/>
        </authorList>
    </citation>
    <scope>NUCLEOTIDE SEQUENCE</scope>
    <source>
        <strain evidence="3">BIM B-1768</strain>
    </source>
</reference>
<keyword evidence="1" id="KW-0129">CBS domain</keyword>
<dbReference type="InterPro" id="IPR005835">
    <property type="entry name" value="NTP_transferase_dom"/>
</dbReference>
<dbReference type="Gene3D" id="3.10.580.10">
    <property type="entry name" value="CBS-domain"/>
    <property type="match status" value="1"/>
</dbReference>
<accession>A0ABY6B282</accession>
<evidence type="ECO:0000259" key="2">
    <source>
        <dbReference type="PROSITE" id="PS51371"/>
    </source>
</evidence>
<dbReference type="Gene3D" id="3.90.550.10">
    <property type="entry name" value="Spore Coat Polysaccharide Biosynthesis Protein SpsA, Chain A"/>
    <property type="match status" value="1"/>
</dbReference>
<protein>
    <submittedName>
        <fullName evidence="3">Nucleotidyltransferase family protein</fullName>
    </submittedName>
</protein>
<dbReference type="SMART" id="SM00116">
    <property type="entry name" value="CBS"/>
    <property type="match status" value="2"/>
</dbReference>
<keyword evidence="4" id="KW-1185">Reference proteome</keyword>
<dbReference type="PROSITE" id="PS51371">
    <property type="entry name" value="CBS"/>
    <property type="match status" value="2"/>
</dbReference>
<evidence type="ECO:0000256" key="1">
    <source>
        <dbReference type="PROSITE-ProRule" id="PRU00703"/>
    </source>
</evidence>
<evidence type="ECO:0000313" key="4">
    <source>
        <dbReference type="Proteomes" id="UP001064933"/>
    </source>
</evidence>
<dbReference type="InterPro" id="IPR046342">
    <property type="entry name" value="CBS_dom_sf"/>
</dbReference>
<dbReference type="Pfam" id="PF00571">
    <property type="entry name" value="CBS"/>
    <property type="match status" value="2"/>
</dbReference>
<dbReference type="RefSeq" id="WP_261757379.1">
    <property type="nucleotide sequence ID" value="NZ_CP104562.2"/>
</dbReference>